<evidence type="ECO:0000313" key="2">
    <source>
        <dbReference type="Proteomes" id="UP000651057"/>
    </source>
</evidence>
<comment type="caution">
    <text evidence="1">The sequence shown here is derived from an EMBL/GenBank/DDBJ whole genome shotgun (WGS) entry which is preliminary data.</text>
</comment>
<accession>A0A937A622</accession>
<sequence>MPIIKTKDLEIILEEGEYNQVLIKAMQENFYLYIIDKEGNTLMHGDYKNERKRYRHPEQILEWLKRKFNICYVEIDTKLWAPQLKRK</sequence>
<proteinExistence type="predicted"/>
<reference evidence="1" key="1">
    <citation type="submission" date="2021-01" db="EMBL/GenBank/DDBJ databases">
        <authorList>
            <person name="Zhong Y.L."/>
        </authorList>
    </citation>
    <scope>NUCLEOTIDE SEQUENCE</scope>
    <source>
        <strain evidence="1">KCTC 23302</strain>
    </source>
</reference>
<keyword evidence="2" id="KW-1185">Reference proteome</keyword>
<name>A0A937A622_9FLAO</name>
<dbReference type="AlphaFoldDB" id="A0A937A622"/>
<dbReference type="RefSeq" id="WP_201923733.1">
    <property type="nucleotide sequence ID" value="NZ_BAABAX010000012.1"/>
</dbReference>
<organism evidence="1 2">
    <name type="scientific">Aquimarina mytili</name>
    <dbReference type="NCBI Taxonomy" id="874423"/>
    <lineage>
        <taxon>Bacteria</taxon>
        <taxon>Pseudomonadati</taxon>
        <taxon>Bacteroidota</taxon>
        <taxon>Flavobacteriia</taxon>
        <taxon>Flavobacteriales</taxon>
        <taxon>Flavobacteriaceae</taxon>
        <taxon>Aquimarina</taxon>
    </lineage>
</organism>
<protein>
    <submittedName>
        <fullName evidence="1">Uncharacterized protein</fullName>
    </submittedName>
</protein>
<dbReference type="EMBL" id="JAERQJ010000009">
    <property type="protein sequence ID" value="MBL0685535.1"/>
    <property type="molecule type" value="Genomic_DNA"/>
</dbReference>
<gene>
    <name evidence="1" type="ORF">JJQ60_18515</name>
</gene>
<evidence type="ECO:0000313" key="1">
    <source>
        <dbReference type="EMBL" id="MBL0685535.1"/>
    </source>
</evidence>
<dbReference type="Proteomes" id="UP000651057">
    <property type="component" value="Unassembled WGS sequence"/>
</dbReference>